<evidence type="ECO:0000256" key="3">
    <source>
        <dbReference type="ARBA" id="ARBA00022454"/>
    </source>
</evidence>
<feature type="compositionally biased region" description="Basic and acidic residues" evidence="6">
    <location>
        <begin position="399"/>
        <end position="423"/>
    </location>
</feature>
<protein>
    <submittedName>
        <fullName evidence="8">HORMA domain-containing protein</fullName>
    </submittedName>
</protein>
<organism evidence="8 9">
    <name type="scientific">Toxoplasma gondii p89</name>
    <dbReference type="NCBI Taxonomy" id="943119"/>
    <lineage>
        <taxon>Eukaryota</taxon>
        <taxon>Sar</taxon>
        <taxon>Alveolata</taxon>
        <taxon>Apicomplexa</taxon>
        <taxon>Conoidasida</taxon>
        <taxon>Coccidia</taxon>
        <taxon>Eucoccidiorida</taxon>
        <taxon>Eimeriorina</taxon>
        <taxon>Sarcocystidae</taxon>
        <taxon>Toxoplasma</taxon>
    </lineage>
</organism>
<name>A0A086JFD6_TOXGO</name>
<gene>
    <name evidence="8" type="ORF">TGP89_291860</name>
</gene>
<dbReference type="PANTHER" id="PTHR48225:SF7">
    <property type="entry name" value="MEIOSIS-SPECIFIC PROTEIN HOP1"/>
    <property type="match status" value="1"/>
</dbReference>
<proteinExistence type="predicted"/>
<feature type="domain" description="HORMA" evidence="7">
    <location>
        <begin position="123"/>
        <end position="330"/>
    </location>
</feature>
<dbReference type="EMBL" id="AEYI02002015">
    <property type="protein sequence ID" value="KFG30854.1"/>
    <property type="molecule type" value="Genomic_DNA"/>
</dbReference>
<dbReference type="GO" id="GO:0005634">
    <property type="term" value="C:nucleus"/>
    <property type="evidence" value="ECO:0007669"/>
    <property type="project" value="UniProtKB-SubCell"/>
</dbReference>
<evidence type="ECO:0000256" key="4">
    <source>
        <dbReference type="ARBA" id="ARBA00023242"/>
    </source>
</evidence>
<dbReference type="InterPro" id="IPR036570">
    <property type="entry name" value="HORMA_dom_sf"/>
</dbReference>
<dbReference type="SUPFAM" id="SSF56019">
    <property type="entry name" value="The spindle assembly checkpoint protein mad2"/>
    <property type="match status" value="1"/>
</dbReference>
<dbReference type="InterPro" id="IPR051294">
    <property type="entry name" value="HORMA_MeioticProgression"/>
</dbReference>
<dbReference type="GO" id="GO:0051321">
    <property type="term" value="P:meiotic cell cycle"/>
    <property type="evidence" value="ECO:0007669"/>
    <property type="project" value="UniProtKB-KW"/>
</dbReference>
<evidence type="ECO:0000313" key="8">
    <source>
        <dbReference type="EMBL" id="KFG30854.1"/>
    </source>
</evidence>
<accession>A0A086JFD6</accession>
<evidence type="ECO:0000313" key="9">
    <source>
        <dbReference type="Proteomes" id="UP000028828"/>
    </source>
</evidence>
<dbReference type="PROSITE" id="PS50815">
    <property type="entry name" value="HORMA"/>
    <property type="match status" value="1"/>
</dbReference>
<reference evidence="8 9" key="1">
    <citation type="submission" date="2014-03" db="EMBL/GenBank/DDBJ databases">
        <authorList>
            <person name="Sibley D."/>
            <person name="Venepally P."/>
            <person name="Karamycheva S."/>
            <person name="Hadjithomas M."/>
            <person name="Khan A."/>
            <person name="Brunk B."/>
            <person name="Roos D."/>
            <person name="Caler E."/>
            <person name="Lorenzi H."/>
        </authorList>
    </citation>
    <scope>NUCLEOTIDE SEQUENCE [LARGE SCALE GENOMIC DNA]</scope>
    <source>
        <strain evidence="9">p89</strain>
    </source>
</reference>
<dbReference type="AlphaFoldDB" id="A0A086JFD6"/>
<comment type="caution">
    <text evidence="8">The sequence shown here is derived from an EMBL/GenBank/DDBJ whole genome shotgun (WGS) entry which is preliminary data.</text>
</comment>
<evidence type="ECO:0000256" key="1">
    <source>
        <dbReference type="ARBA" id="ARBA00004123"/>
    </source>
</evidence>
<keyword evidence="3" id="KW-0158">Chromosome</keyword>
<sequence length="570" mass="63870">MFFVGSVVVSTFLGCKRNGPVEYGTSSQHPKAALSGAQRILPQAEPLVVRAERRSPGLRHGQQSIGHRILSVQTSGSEIAKSVYTRRIRWQYCSTSVAVVSFVLRKFLFNMATRLQTDVVTRAQSLQILKHTLNLGVSSILYLRNCFEEDAFQPLQFQGLHLRQLKPVNAKAKRILGWLQDAVNDSLQQEYLEHLSLGIHCRTTDKLLECYQFHFTYTGDEAGVSVTVRKGSARAFEQVGSRLACVTKEEAKRQTELLLRSMCCLTQSLEHLPDEHYVSMTLAYNGKTPAEYKCEGFALTESPVTFGNDVPLDALTGEIRTGYHALTVRIQTVCDSEDTYFLEWETVDQKEDALKQHLKAYAVQTGITDCKELAEKLDLPVSVAEAAFAELQQQDIRFKERTDPPVNERLRSGVRPYKERRDSSSLAGDADEPARTENDRDNGKSLRDGIEARGEAAAVVETYDVIPLLRSSEELPKRYRHVTKDIIASSCAVSDAVGKELLKHLIQQGLVKARPSRGRGHESTVYASPAGRMLKTDLAARKRQTVSNKKEQPIRVGMLSRKKRTKCSRP</sequence>
<evidence type="ECO:0000256" key="5">
    <source>
        <dbReference type="ARBA" id="ARBA00023254"/>
    </source>
</evidence>
<dbReference type="Proteomes" id="UP000028828">
    <property type="component" value="Unassembled WGS sequence"/>
</dbReference>
<evidence type="ECO:0000259" key="7">
    <source>
        <dbReference type="PROSITE" id="PS50815"/>
    </source>
</evidence>
<evidence type="ECO:0000256" key="2">
    <source>
        <dbReference type="ARBA" id="ARBA00004286"/>
    </source>
</evidence>
<dbReference type="InterPro" id="IPR003511">
    <property type="entry name" value="HORMA_dom"/>
</dbReference>
<dbReference type="PANTHER" id="PTHR48225">
    <property type="entry name" value="HORMA DOMAIN-CONTAINING PROTEIN 1"/>
    <property type="match status" value="1"/>
</dbReference>
<dbReference type="VEuPathDB" id="ToxoDB:TGP89_291860"/>
<comment type="subcellular location">
    <subcellularLocation>
        <location evidence="2">Chromosome</location>
    </subcellularLocation>
    <subcellularLocation>
        <location evidence="1">Nucleus</location>
    </subcellularLocation>
</comment>
<dbReference type="GO" id="GO:0005694">
    <property type="term" value="C:chromosome"/>
    <property type="evidence" value="ECO:0007669"/>
    <property type="project" value="UniProtKB-SubCell"/>
</dbReference>
<dbReference type="Gene3D" id="3.30.900.10">
    <property type="entry name" value="HORMA domain"/>
    <property type="match status" value="1"/>
</dbReference>
<dbReference type="OrthoDB" id="1928087at2759"/>
<keyword evidence="4" id="KW-0539">Nucleus</keyword>
<feature type="region of interest" description="Disordered" evidence="6">
    <location>
        <begin position="399"/>
        <end position="446"/>
    </location>
</feature>
<feature type="compositionally biased region" description="Basic and acidic residues" evidence="6">
    <location>
        <begin position="432"/>
        <end position="446"/>
    </location>
</feature>
<evidence type="ECO:0000256" key="6">
    <source>
        <dbReference type="SAM" id="MobiDB-lite"/>
    </source>
</evidence>
<keyword evidence="5" id="KW-0469">Meiosis</keyword>
<dbReference type="Pfam" id="PF02301">
    <property type="entry name" value="HORMA"/>
    <property type="match status" value="1"/>
</dbReference>